<dbReference type="RefSeq" id="WP_022014312.1">
    <property type="nucleotide sequence ID" value="NZ_DBGBTA010000278.1"/>
</dbReference>
<feature type="compositionally biased region" description="Basic residues" evidence="1">
    <location>
        <begin position="73"/>
        <end position="92"/>
    </location>
</feature>
<evidence type="ECO:0000259" key="3">
    <source>
        <dbReference type="Pfam" id="PF07486"/>
    </source>
</evidence>
<evidence type="ECO:0000313" key="4">
    <source>
        <dbReference type="EMBL" id="KQC86682.1"/>
    </source>
</evidence>
<feature type="region of interest" description="Disordered" evidence="1">
    <location>
        <begin position="65"/>
        <end position="93"/>
    </location>
</feature>
<organism evidence="4 5">
    <name type="scientific">Butyribacter intestini</name>
    <dbReference type="NCBI Taxonomy" id="1703332"/>
    <lineage>
        <taxon>Bacteria</taxon>
        <taxon>Bacillati</taxon>
        <taxon>Bacillota</taxon>
        <taxon>Clostridia</taxon>
        <taxon>Lachnospirales</taxon>
        <taxon>Lachnospiraceae</taxon>
        <taxon>Butyribacter</taxon>
    </lineage>
</organism>
<comment type="caution">
    <text evidence="4">The sequence shown here is derived from an EMBL/GenBank/DDBJ whole genome shotgun (WGS) entry which is preliminary data.</text>
</comment>
<feature type="domain" description="Cell wall hydrolase SleB" evidence="3">
    <location>
        <begin position="110"/>
        <end position="186"/>
    </location>
</feature>
<keyword evidence="2" id="KW-0732">Signal</keyword>
<dbReference type="AlphaFoldDB" id="A0AAW3JVK9"/>
<keyword evidence="5" id="KW-1185">Reference proteome</keyword>
<evidence type="ECO:0000256" key="2">
    <source>
        <dbReference type="SAM" id="SignalP"/>
    </source>
</evidence>
<proteinExistence type="predicted"/>
<accession>A0AAW3JVK9</accession>
<reference evidence="4 5" key="1">
    <citation type="submission" date="2015-10" db="EMBL/GenBank/DDBJ databases">
        <title>Butyribacter intestini gen. nov., sp. nov., a butyric acid-producing bacterium of the family Lachnospiraceae isolated from the human faeces.</title>
        <authorList>
            <person name="Zou Y."/>
            <person name="Xue W."/>
            <person name="Luo G."/>
            <person name="Lv M."/>
        </authorList>
    </citation>
    <scope>NUCLEOTIDE SEQUENCE [LARGE SCALE GENOMIC DNA]</scope>
    <source>
        <strain evidence="4 5">TF01-11</strain>
    </source>
</reference>
<evidence type="ECO:0000313" key="5">
    <source>
        <dbReference type="Proteomes" id="UP000050833"/>
    </source>
</evidence>
<name>A0AAW3JVK9_9FIRM</name>
<dbReference type="InterPro" id="IPR042047">
    <property type="entry name" value="SleB_dom1"/>
</dbReference>
<dbReference type="InterPro" id="IPR011105">
    <property type="entry name" value="Cell_wall_hydrolase_SleB"/>
</dbReference>
<feature type="chain" id="PRO_5044002786" description="Cell wall hydrolase SleB domain-containing protein" evidence="2">
    <location>
        <begin position="30"/>
        <end position="220"/>
    </location>
</feature>
<feature type="signal peptide" evidence="2">
    <location>
        <begin position="1"/>
        <end position="29"/>
    </location>
</feature>
<dbReference type="Proteomes" id="UP000050833">
    <property type="component" value="Unassembled WGS sequence"/>
</dbReference>
<evidence type="ECO:0000256" key="1">
    <source>
        <dbReference type="SAM" id="MobiDB-lite"/>
    </source>
</evidence>
<dbReference type="Pfam" id="PF07486">
    <property type="entry name" value="Hydrolase_2"/>
    <property type="match status" value="1"/>
</dbReference>
<dbReference type="GO" id="GO:0016787">
    <property type="term" value="F:hydrolase activity"/>
    <property type="evidence" value="ECO:0007669"/>
    <property type="project" value="InterPro"/>
</dbReference>
<dbReference type="EMBL" id="LLKB01000001">
    <property type="protein sequence ID" value="KQC86682.1"/>
    <property type="molecule type" value="Genomic_DNA"/>
</dbReference>
<dbReference type="Gene3D" id="1.10.10.2520">
    <property type="entry name" value="Cell wall hydrolase SleB, domain 1"/>
    <property type="match status" value="1"/>
</dbReference>
<protein>
    <recommendedName>
        <fullName evidence="3">Cell wall hydrolase SleB domain-containing protein</fullName>
    </recommendedName>
</protein>
<sequence length="220" mass="24354">MRFKKVAVMVMAVSLFMTSFTAGSSYASANETADTQIEGMILKSENVNIEETTVVQSVATSSSISDKSDTKASNKKTTKAKKTTKKRKKKKYSKSDLRLMASIINCEAGSEPYQGKVAVGIVVMNRVSSKSFPNSIKGVIYQKGQFSPVRNGSLKKRLKQYDAKRTGSKQWKSCISAAKRVLQGQKTILYRGKTKNMKSFHFFSVYLAGARMKLGGHKFK</sequence>
<gene>
    <name evidence="4" type="ORF">APZ18_05830</name>
</gene>